<accession>V5B4M6</accession>
<reference evidence="1 2" key="1">
    <citation type="journal article" date="2014" name="Genome Announc.">
        <title>Trypanosoma cruzi Clone Dm28c Draft Genome Sequence.</title>
        <authorList>
            <person name="Grisard E.C."/>
            <person name="Teixeira S.M."/>
            <person name="de Almeida L.G."/>
            <person name="Stoco P.H."/>
            <person name="Gerber A.L."/>
            <person name="Talavera-Lopez C."/>
            <person name="Lima O.C."/>
            <person name="Andersson B."/>
            <person name="de Vasconcelos A.T."/>
        </authorList>
    </citation>
    <scope>NUCLEOTIDE SEQUENCE [LARGE SCALE GENOMIC DNA]</scope>
    <source>
        <strain evidence="1 2">Dm28c</strain>
    </source>
</reference>
<proteinExistence type="predicted"/>
<dbReference type="Proteomes" id="UP000017861">
    <property type="component" value="Unassembled WGS sequence"/>
</dbReference>
<comment type="caution">
    <text evidence="1">The sequence shown here is derived from an EMBL/GenBank/DDBJ whole genome shotgun (WGS) entry which is preliminary data.</text>
</comment>
<dbReference type="EMBL" id="AYLP01000023">
    <property type="protein sequence ID" value="ESS68145.1"/>
    <property type="molecule type" value="Genomic_DNA"/>
</dbReference>
<gene>
    <name evidence="1" type="ORF">TCDM_03119</name>
</gene>
<dbReference type="InterPro" id="IPR006311">
    <property type="entry name" value="TAT_signal"/>
</dbReference>
<dbReference type="VEuPathDB" id="TriTrypDB:TCDM_03119"/>
<evidence type="ECO:0000313" key="1">
    <source>
        <dbReference type="EMBL" id="ESS68145.1"/>
    </source>
</evidence>
<evidence type="ECO:0000313" key="2">
    <source>
        <dbReference type="Proteomes" id="UP000017861"/>
    </source>
</evidence>
<dbReference type="PROSITE" id="PS51318">
    <property type="entry name" value="TAT"/>
    <property type="match status" value="1"/>
</dbReference>
<dbReference type="AlphaFoldDB" id="V5B4M6"/>
<protein>
    <submittedName>
        <fullName evidence="1">Uncharacterized protein</fullName>
    </submittedName>
</protein>
<organism evidence="1 2">
    <name type="scientific">Trypanosoma cruzi Dm28c</name>
    <dbReference type="NCBI Taxonomy" id="1416333"/>
    <lineage>
        <taxon>Eukaryota</taxon>
        <taxon>Discoba</taxon>
        <taxon>Euglenozoa</taxon>
        <taxon>Kinetoplastea</taxon>
        <taxon>Metakinetoplastina</taxon>
        <taxon>Trypanosomatida</taxon>
        <taxon>Trypanosomatidae</taxon>
        <taxon>Trypanosoma</taxon>
        <taxon>Schizotrypanum</taxon>
    </lineage>
</organism>
<name>V5B4M6_TRYCR</name>
<sequence length="109" mass="10466">MSSSSSSSSFLASAAAGAAAPPAAAGAAASPAAGAAETATALIFAAPSATRVATLRPAMDSMTNESASLSTSIPQALQMASTSAAPGVGLFSDARAYAARYFMDMAEVA</sequence>